<dbReference type="Proteomes" id="UP001518925">
    <property type="component" value="Unassembled WGS sequence"/>
</dbReference>
<feature type="transmembrane region" description="Helical" evidence="1">
    <location>
        <begin position="172"/>
        <end position="193"/>
    </location>
</feature>
<dbReference type="PANTHER" id="PTHR37305">
    <property type="entry name" value="INTEGRAL MEMBRANE PROTEIN-RELATED"/>
    <property type="match status" value="1"/>
</dbReference>
<feature type="transmembrane region" description="Helical" evidence="1">
    <location>
        <begin position="21"/>
        <end position="39"/>
    </location>
</feature>
<feature type="transmembrane region" description="Helical" evidence="1">
    <location>
        <begin position="226"/>
        <end position="248"/>
    </location>
</feature>
<protein>
    <submittedName>
        <fullName evidence="2">DUF2705 family protein</fullName>
    </submittedName>
</protein>
<proteinExistence type="predicted"/>
<dbReference type="EMBL" id="JAFELM010000013">
    <property type="protein sequence ID" value="MBM6616440.1"/>
    <property type="molecule type" value="Genomic_DNA"/>
</dbReference>
<keyword evidence="1" id="KW-1133">Transmembrane helix</keyword>
<keyword evidence="1" id="KW-0812">Transmembrane</keyword>
<evidence type="ECO:0000313" key="2">
    <source>
        <dbReference type="EMBL" id="MBM6616440.1"/>
    </source>
</evidence>
<keyword evidence="1" id="KW-0472">Membrane</keyword>
<feature type="transmembrane region" description="Helical" evidence="1">
    <location>
        <begin position="144"/>
        <end position="165"/>
    </location>
</feature>
<gene>
    <name evidence="2" type="ORF">JR050_01930</name>
</gene>
<dbReference type="RefSeq" id="WP_204201833.1">
    <property type="nucleotide sequence ID" value="NZ_JAFELM010000013.1"/>
</dbReference>
<reference evidence="2 3" key="1">
    <citation type="submission" date="2021-02" db="EMBL/GenBank/DDBJ databases">
        <title>Bacillus sp. RD4P76, an endophyte from a halophyte.</title>
        <authorList>
            <person name="Sun J.-Q."/>
        </authorList>
    </citation>
    <scope>NUCLEOTIDE SEQUENCE [LARGE SCALE GENOMIC DNA]</scope>
    <source>
        <strain evidence="2 3">RD4P76</strain>
    </source>
</reference>
<comment type="caution">
    <text evidence="2">The sequence shown here is derived from an EMBL/GenBank/DDBJ whole genome shotgun (WGS) entry which is preliminary data.</text>
</comment>
<name>A0ABS2DEK5_9BACI</name>
<evidence type="ECO:0000256" key="1">
    <source>
        <dbReference type="SAM" id="Phobius"/>
    </source>
</evidence>
<feature type="transmembrane region" description="Helical" evidence="1">
    <location>
        <begin position="99"/>
        <end position="124"/>
    </location>
</feature>
<sequence>MKSFYYLLSNEFMKIFKRPGVWAFLGTMLVINILLAIFVKQVFGISGKMTFWEYMNISSRLLIFVQLVSIVYAGDILSNEYTKGTIKFLLLRPFSRSKILLSKLLTIIFLTGLFATCQFLFSFISSAVFFLDGITTSFSTIEEVIGYYIFIFIEICIVSLIAFMLSVLTKSGIFSITITIFLYYISTLLIALLEHYDIELAKYILFANTNLQQYYYGNQAFDSMTLPFSILIILLHVSVFLMISFTVFKKRDIHV</sequence>
<feature type="transmembrane region" description="Helical" evidence="1">
    <location>
        <begin position="59"/>
        <end position="78"/>
    </location>
</feature>
<dbReference type="PANTHER" id="PTHR37305:SF1">
    <property type="entry name" value="MEMBRANE PROTEIN"/>
    <property type="match status" value="1"/>
</dbReference>
<evidence type="ECO:0000313" key="3">
    <source>
        <dbReference type="Proteomes" id="UP001518925"/>
    </source>
</evidence>
<dbReference type="Pfam" id="PF12730">
    <property type="entry name" value="ABC2_membrane_4"/>
    <property type="match status" value="1"/>
</dbReference>
<organism evidence="2 3">
    <name type="scientific">Bacillus suaedaesalsae</name>
    <dbReference type="NCBI Taxonomy" id="2810349"/>
    <lineage>
        <taxon>Bacteria</taxon>
        <taxon>Bacillati</taxon>
        <taxon>Bacillota</taxon>
        <taxon>Bacilli</taxon>
        <taxon>Bacillales</taxon>
        <taxon>Bacillaceae</taxon>
        <taxon>Bacillus</taxon>
    </lineage>
</organism>
<accession>A0ABS2DEK5</accession>
<keyword evidence="3" id="KW-1185">Reference proteome</keyword>